<protein>
    <submittedName>
        <fullName evidence="3">Sugar phosphate isomerase/epimerase</fullName>
    </submittedName>
</protein>
<dbReference type="InterPro" id="IPR050312">
    <property type="entry name" value="IolE/XylAMocC-like"/>
</dbReference>
<keyword evidence="4" id="KW-1185">Reference proteome</keyword>
<feature type="compositionally biased region" description="Gly residues" evidence="1">
    <location>
        <begin position="264"/>
        <end position="282"/>
    </location>
</feature>
<dbReference type="PANTHER" id="PTHR12110:SF48">
    <property type="entry name" value="BLL3656 PROTEIN"/>
    <property type="match status" value="1"/>
</dbReference>
<dbReference type="InterPro" id="IPR013022">
    <property type="entry name" value="Xyl_isomerase-like_TIM-brl"/>
</dbReference>
<dbReference type="InterPro" id="IPR036237">
    <property type="entry name" value="Xyl_isomerase-like_sf"/>
</dbReference>
<feature type="domain" description="Xylose isomerase-like TIM barrel" evidence="2">
    <location>
        <begin position="19"/>
        <end position="245"/>
    </location>
</feature>
<keyword evidence="3" id="KW-0413">Isomerase</keyword>
<dbReference type="Gene3D" id="3.20.20.150">
    <property type="entry name" value="Divalent-metal-dependent TIM barrel enzymes"/>
    <property type="match status" value="1"/>
</dbReference>
<reference evidence="3 4" key="1">
    <citation type="submission" date="2022-10" db="EMBL/GenBank/DDBJ databases">
        <title>The complete genomes of actinobacterial strains from the NBC collection.</title>
        <authorList>
            <person name="Joergensen T.S."/>
            <person name="Alvarez Arevalo M."/>
            <person name="Sterndorff E.B."/>
            <person name="Faurdal D."/>
            <person name="Vuksanovic O."/>
            <person name="Mourched A.-S."/>
            <person name="Charusanti P."/>
            <person name="Shaw S."/>
            <person name="Blin K."/>
            <person name="Weber T."/>
        </authorList>
    </citation>
    <scope>NUCLEOTIDE SEQUENCE [LARGE SCALE GENOMIC DNA]</scope>
    <source>
        <strain evidence="3 4">NBC_01247</strain>
    </source>
</reference>
<organism evidence="3 4">
    <name type="scientific">Kitasatospora herbaricolor</name>
    <dbReference type="NCBI Taxonomy" id="68217"/>
    <lineage>
        <taxon>Bacteria</taxon>
        <taxon>Bacillati</taxon>
        <taxon>Actinomycetota</taxon>
        <taxon>Actinomycetes</taxon>
        <taxon>Kitasatosporales</taxon>
        <taxon>Streptomycetaceae</taxon>
        <taxon>Kitasatospora</taxon>
    </lineage>
</organism>
<dbReference type="EMBL" id="CP108482">
    <property type="protein sequence ID" value="WUS55349.1"/>
    <property type="molecule type" value="Genomic_DNA"/>
</dbReference>
<dbReference type="RefSeq" id="WP_329500024.1">
    <property type="nucleotide sequence ID" value="NZ_CP108460.1"/>
</dbReference>
<feature type="region of interest" description="Disordered" evidence="1">
    <location>
        <begin position="264"/>
        <end position="289"/>
    </location>
</feature>
<dbReference type="PANTHER" id="PTHR12110">
    <property type="entry name" value="HYDROXYPYRUVATE ISOMERASE"/>
    <property type="match status" value="1"/>
</dbReference>
<evidence type="ECO:0000259" key="2">
    <source>
        <dbReference type="Pfam" id="PF01261"/>
    </source>
</evidence>
<dbReference type="SUPFAM" id="SSF51658">
    <property type="entry name" value="Xylose isomerase-like"/>
    <property type="match status" value="1"/>
</dbReference>
<evidence type="ECO:0000313" key="3">
    <source>
        <dbReference type="EMBL" id="WUS55349.1"/>
    </source>
</evidence>
<evidence type="ECO:0000256" key="1">
    <source>
        <dbReference type="SAM" id="MobiDB-lite"/>
    </source>
</evidence>
<proteinExistence type="predicted"/>
<dbReference type="Proteomes" id="UP001432014">
    <property type="component" value="Chromosome"/>
</dbReference>
<evidence type="ECO:0000313" key="4">
    <source>
        <dbReference type="Proteomes" id="UP001432014"/>
    </source>
</evidence>
<dbReference type="Pfam" id="PF01261">
    <property type="entry name" value="AP_endonuc_2"/>
    <property type="match status" value="1"/>
</dbReference>
<dbReference type="GO" id="GO:0016853">
    <property type="term" value="F:isomerase activity"/>
    <property type="evidence" value="ECO:0007669"/>
    <property type="project" value="UniProtKB-KW"/>
</dbReference>
<name>A0ABZ1W3K0_9ACTN</name>
<gene>
    <name evidence="3" type="ORF">OG469_07370</name>
</gene>
<sequence>MPLALATLGLPGLPLPEALRLAADHGWDGLELRCAAGEAVHPAMDASERRSAVREFTAAGVVPLTLASYVGLAAPGPDEPVLTALRARLRLAADLGTRYLRVFPHGGDGPAAEADRRGARRLAAVAGQAQELGLRVLLETHDSHRSGADVARLLAAADHPAAGALWDLMHTRLAGETPAASYAALGPRLGYLQVKDIAGAEDRTPLPLGAGVLPIAEAVAALPPDSWVAWEYEAPWHPAARPLPPLLGDGARLLAGMLAAAAGGHDGPGGSHVPGGAGGVSGGHDTFDR</sequence>
<accession>A0ABZ1W3K0</accession>